<dbReference type="InterPro" id="IPR025997">
    <property type="entry name" value="SBP_2_dom"/>
</dbReference>
<comment type="similarity">
    <text evidence="2">Belongs to the bacterial solute-binding protein 2 family.</text>
</comment>
<sequence>MGSAADLINRSLPGGSVFDDYTETSNFDAQEFAGKVTDAGDKPDGLILVAREHPAINHAVRGLRKQGMPVVCLTTDLPSSRRNVYVGNDHYAAGSVAGQLIGHALPKTKQNILVVMSVAFRCQQEREMGFRRVLRSAFPHLRIEERVISDDVPETTYEQLYALFETQGVPTAIYNVAGANRGVAQALAGFGSAEATIFVGHELTSVSRELLENGTMDYVISHDFAAELRGAVQWIEAFHAGVEGESGPTQILLHTRYNCSV</sequence>
<evidence type="ECO:0000256" key="3">
    <source>
        <dbReference type="ARBA" id="ARBA00022729"/>
    </source>
</evidence>
<organism evidence="5 6">
    <name type="scientific">Albidovulum aquaemixtae</name>
    <dbReference type="NCBI Taxonomy" id="1542388"/>
    <lineage>
        <taxon>Bacteria</taxon>
        <taxon>Pseudomonadati</taxon>
        <taxon>Pseudomonadota</taxon>
        <taxon>Alphaproteobacteria</taxon>
        <taxon>Rhodobacterales</taxon>
        <taxon>Paracoccaceae</taxon>
        <taxon>Albidovulum</taxon>
    </lineage>
</organism>
<evidence type="ECO:0000256" key="1">
    <source>
        <dbReference type="ARBA" id="ARBA00004196"/>
    </source>
</evidence>
<keyword evidence="3" id="KW-0732">Signal</keyword>
<accession>A0A2R8BMQ2</accession>
<dbReference type="PANTHER" id="PTHR46847:SF1">
    <property type="entry name" value="D-ALLOSE-BINDING PERIPLASMIC PROTEIN-RELATED"/>
    <property type="match status" value="1"/>
</dbReference>
<dbReference type="EMBL" id="OMOQ01000004">
    <property type="protein sequence ID" value="SPH24715.1"/>
    <property type="molecule type" value="Genomic_DNA"/>
</dbReference>
<evidence type="ECO:0000256" key="2">
    <source>
        <dbReference type="ARBA" id="ARBA00007639"/>
    </source>
</evidence>
<evidence type="ECO:0000313" key="6">
    <source>
        <dbReference type="Proteomes" id="UP000244924"/>
    </source>
</evidence>
<reference evidence="5 6" key="1">
    <citation type="submission" date="2018-03" db="EMBL/GenBank/DDBJ databases">
        <authorList>
            <person name="Keele B.F."/>
        </authorList>
    </citation>
    <scope>NUCLEOTIDE SEQUENCE [LARGE SCALE GENOMIC DNA]</scope>
    <source>
        <strain evidence="5 6">CECT 8626</strain>
    </source>
</reference>
<gene>
    <name evidence="5" type="ORF">DEA8626_03753</name>
</gene>
<dbReference type="CDD" id="cd06307">
    <property type="entry name" value="PBP1_sugar_binding"/>
    <property type="match status" value="1"/>
</dbReference>
<dbReference type="Pfam" id="PF13407">
    <property type="entry name" value="Peripla_BP_4"/>
    <property type="match status" value="1"/>
</dbReference>
<dbReference type="RefSeq" id="WP_219929222.1">
    <property type="nucleotide sequence ID" value="NZ_OMOQ01000004.1"/>
</dbReference>
<dbReference type="InterPro" id="IPR028082">
    <property type="entry name" value="Peripla_BP_I"/>
</dbReference>
<dbReference type="AlphaFoldDB" id="A0A2R8BMQ2"/>
<feature type="domain" description="Periplasmic binding protein" evidence="4">
    <location>
        <begin position="22"/>
        <end position="234"/>
    </location>
</feature>
<proteinExistence type="inferred from homology"/>
<comment type="subcellular location">
    <subcellularLocation>
        <location evidence="1">Cell envelope</location>
    </subcellularLocation>
</comment>
<protein>
    <recommendedName>
        <fullName evidence="4">Periplasmic binding protein domain-containing protein</fullName>
    </recommendedName>
</protein>
<dbReference type="Proteomes" id="UP000244924">
    <property type="component" value="Unassembled WGS sequence"/>
</dbReference>
<dbReference type="PANTHER" id="PTHR46847">
    <property type="entry name" value="D-ALLOSE-BINDING PERIPLASMIC PROTEIN-RELATED"/>
    <property type="match status" value="1"/>
</dbReference>
<dbReference type="SUPFAM" id="SSF53822">
    <property type="entry name" value="Periplasmic binding protein-like I"/>
    <property type="match status" value="1"/>
</dbReference>
<keyword evidence="6" id="KW-1185">Reference proteome</keyword>
<evidence type="ECO:0000313" key="5">
    <source>
        <dbReference type="EMBL" id="SPH24715.1"/>
    </source>
</evidence>
<dbReference type="Gene3D" id="3.40.50.2300">
    <property type="match status" value="2"/>
</dbReference>
<name>A0A2R8BMQ2_9RHOB</name>
<evidence type="ECO:0000259" key="4">
    <source>
        <dbReference type="Pfam" id="PF13407"/>
    </source>
</evidence>
<dbReference type="GO" id="GO:0030246">
    <property type="term" value="F:carbohydrate binding"/>
    <property type="evidence" value="ECO:0007669"/>
    <property type="project" value="UniProtKB-ARBA"/>
</dbReference>
<dbReference type="GO" id="GO:0030313">
    <property type="term" value="C:cell envelope"/>
    <property type="evidence" value="ECO:0007669"/>
    <property type="project" value="UniProtKB-SubCell"/>
</dbReference>